<dbReference type="Pfam" id="PF00990">
    <property type="entry name" value="GGDEF"/>
    <property type="match status" value="1"/>
</dbReference>
<keyword evidence="2" id="KW-1133">Transmembrane helix</keyword>
<protein>
    <submittedName>
        <fullName evidence="5">Bifunctional diguanylate cyclase/phosphodiesterase</fullName>
    </submittedName>
</protein>
<comment type="caution">
    <text evidence="5">The sequence shown here is derived from an EMBL/GenBank/DDBJ whole genome shotgun (WGS) entry which is preliminary data.</text>
</comment>
<dbReference type="SMART" id="SM00052">
    <property type="entry name" value="EAL"/>
    <property type="match status" value="1"/>
</dbReference>
<name>A0A371X8D0_9HYPH</name>
<dbReference type="InterPro" id="IPR035919">
    <property type="entry name" value="EAL_sf"/>
</dbReference>
<accession>A0A371X8D0</accession>
<evidence type="ECO:0000256" key="1">
    <source>
        <dbReference type="SAM" id="MobiDB-lite"/>
    </source>
</evidence>
<dbReference type="InterPro" id="IPR000160">
    <property type="entry name" value="GGDEF_dom"/>
</dbReference>
<dbReference type="Gene3D" id="3.30.70.270">
    <property type="match status" value="1"/>
</dbReference>
<feature type="compositionally biased region" description="Basic and acidic residues" evidence="1">
    <location>
        <begin position="624"/>
        <end position="637"/>
    </location>
</feature>
<dbReference type="Pfam" id="PF00563">
    <property type="entry name" value="EAL"/>
    <property type="match status" value="1"/>
</dbReference>
<dbReference type="CDD" id="cd01948">
    <property type="entry name" value="EAL"/>
    <property type="match status" value="1"/>
</dbReference>
<dbReference type="InterPro" id="IPR001633">
    <property type="entry name" value="EAL_dom"/>
</dbReference>
<feature type="domain" description="EAL" evidence="3">
    <location>
        <begin position="370"/>
        <end position="621"/>
    </location>
</feature>
<dbReference type="InterPro" id="IPR043128">
    <property type="entry name" value="Rev_trsase/Diguanyl_cyclase"/>
</dbReference>
<dbReference type="PROSITE" id="PS50887">
    <property type="entry name" value="GGDEF"/>
    <property type="match status" value="1"/>
</dbReference>
<sequence>MVGVVYVGSQTINEIVETEVAGRTDNFAHLLVSEPDAVDAFLTGISRNPDVEATIRKIANLSGITRFSIFDRTGDEIYTSRSDRYDWLLRDRPGGMSSKDSLSSSILEKTGNWRVLVPDEEHNISSVLRPLLRNGERIGFLQVKADPTASHAMFTGLLFKAFAYTGLIFLAATGVPILAFLIRRRRIAEADARIAYLASHDSLTQLLNRASMHAETDTLMMTARATRERMGFFFIDLDELGEINASLGQANGDEILKIIAARLAGLCHKDDLVARIGPDDFAVLRRRLGSLNDARAFARRLTNALCEPIERCGEMVKPSISIGCAMVPGDGRSHTELVKHAELAHMRHKSSKQDDLVFFEAWMDEDNHRRRQIEARLRHAIESDGFELYYQPLVCGFDNQVLGYEALIRLRDAEGKPIPPSEFIPIAEARGYIKSIGTFVIQEATRQVAQWPQEIFVSVNLSTVQFVDGDLLNIVADAISAAGIEGKRLELEVVESLLLERSDDVLRQLKALRGLGVKIAMDDFGTGYSSLSYLWRFPFDKLKIDQSFMFAMARGETKVEQLVRTIVSMAHHMGMKVVTEGVEEKVQVDMLRECGCDQIQGYYFGRPVPAEELAIESLRQFRRNHSDPRSGDEEGRQEPASTATARMTGDARPIEGDAGPDLGQDGREDRRASA</sequence>
<gene>
    <name evidence="5" type="ORF">DYI37_04225</name>
</gene>
<dbReference type="SUPFAM" id="SSF141868">
    <property type="entry name" value="EAL domain-like"/>
    <property type="match status" value="1"/>
</dbReference>
<dbReference type="Proteomes" id="UP000264310">
    <property type="component" value="Unassembled WGS sequence"/>
</dbReference>
<feature type="domain" description="GGDEF" evidence="4">
    <location>
        <begin position="228"/>
        <end position="361"/>
    </location>
</feature>
<evidence type="ECO:0000313" key="6">
    <source>
        <dbReference type="Proteomes" id="UP000264310"/>
    </source>
</evidence>
<feature type="transmembrane region" description="Helical" evidence="2">
    <location>
        <begin position="161"/>
        <end position="182"/>
    </location>
</feature>
<feature type="region of interest" description="Disordered" evidence="1">
    <location>
        <begin position="624"/>
        <end position="674"/>
    </location>
</feature>
<evidence type="ECO:0000259" key="3">
    <source>
        <dbReference type="PROSITE" id="PS50883"/>
    </source>
</evidence>
<dbReference type="InterPro" id="IPR029787">
    <property type="entry name" value="Nucleotide_cyclase"/>
</dbReference>
<dbReference type="Gene3D" id="3.20.20.450">
    <property type="entry name" value="EAL domain"/>
    <property type="match status" value="1"/>
</dbReference>
<proteinExistence type="predicted"/>
<dbReference type="EMBL" id="QURL01000002">
    <property type="protein sequence ID" value="RFC65489.1"/>
    <property type="molecule type" value="Genomic_DNA"/>
</dbReference>
<dbReference type="OrthoDB" id="9814202at2"/>
<organism evidence="5 6">
    <name type="scientific">Fulvimarina endophytica</name>
    <dbReference type="NCBI Taxonomy" id="2293836"/>
    <lineage>
        <taxon>Bacteria</taxon>
        <taxon>Pseudomonadati</taxon>
        <taxon>Pseudomonadota</taxon>
        <taxon>Alphaproteobacteria</taxon>
        <taxon>Hyphomicrobiales</taxon>
        <taxon>Aurantimonadaceae</taxon>
        <taxon>Fulvimarina</taxon>
    </lineage>
</organism>
<dbReference type="PROSITE" id="PS50883">
    <property type="entry name" value="EAL"/>
    <property type="match status" value="1"/>
</dbReference>
<dbReference type="SUPFAM" id="SSF55073">
    <property type="entry name" value="Nucleotide cyclase"/>
    <property type="match status" value="1"/>
</dbReference>
<keyword evidence="2" id="KW-0812">Transmembrane</keyword>
<reference evidence="5 6" key="1">
    <citation type="submission" date="2018-08" db="EMBL/GenBank/DDBJ databases">
        <title>Fulvimarina sp. 85, whole genome shotgun sequence.</title>
        <authorList>
            <person name="Tuo L."/>
        </authorList>
    </citation>
    <scope>NUCLEOTIDE SEQUENCE [LARGE SCALE GENOMIC DNA]</scope>
    <source>
        <strain evidence="5 6">85</strain>
    </source>
</reference>
<feature type="compositionally biased region" description="Basic and acidic residues" evidence="1">
    <location>
        <begin position="664"/>
        <end position="674"/>
    </location>
</feature>
<dbReference type="SMART" id="SM00267">
    <property type="entry name" value="GGDEF"/>
    <property type="match status" value="1"/>
</dbReference>
<dbReference type="AlphaFoldDB" id="A0A371X8D0"/>
<evidence type="ECO:0000259" key="4">
    <source>
        <dbReference type="PROSITE" id="PS50887"/>
    </source>
</evidence>
<keyword evidence="6" id="KW-1185">Reference proteome</keyword>
<dbReference type="NCBIfam" id="TIGR00254">
    <property type="entry name" value="GGDEF"/>
    <property type="match status" value="1"/>
</dbReference>
<evidence type="ECO:0000313" key="5">
    <source>
        <dbReference type="EMBL" id="RFC65489.1"/>
    </source>
</evidence>
<keyword evidence="2" id="KW-0472">Membrane</keyword>
<dbReference type="InterPro" id="IPR052155">
    <property type="entry name" value="Biofilm_reg_signaling"/>
</dbReference>
<evidence type="ECO:0000256" key="2">
    <source>
        <dbReference type="SAM" id="Phobius"/>
    </source>
</evidence>
<dbReference type="PANTHER" id="PTHR44757:SF2">
    <property type="entry name" value="BIOFILM ARCHITECTURE MAINTENANCE PROTEIN MBAA"/>
    <property type="match status" value="1"/>
</dbReference>
<dbReference type="PANTHER" id="PTHR44757">
    <property type="entry name" value="DIGUANYLATE CYCLASE DGCP"/>
    <property type="match status" value="1"/>
</dbReference>
<dbReference type="CDD" id="cd01949">
    <property type="entry name" value="GGDEF"/>
    <property type="match status" value="1"/>
</dbReference>